<keyword evidence="3" id="KW-1185">Reference proteome</keyword>
<evidence type="ECO:0000256" key="1">
    <source>
        <dbReference type="SAM" id="MobiDB-lite"/>
    </source>
</evidence>
<evidence type="ECO:0000313" key="2">
    <source>
        <dbReference type="EMBL" id="VDI17773.1"/>
    </source>
</evidence>
<name>A0A8B6DCM6_MYTGA</name>
<evidence type="ECO:0000313" key="3">
    <source>
        <dbReference type="Proteomes" id="UP000596742"/>
    </source>
</evidence>
<feature type="compositionally biased region" description="Basic residues" evidence="1">
    <location>
        <begin position="75"/>
        <end position="98"/>
    </location>
</feature>
<dbReference type="EMBL" id="UYJE01003253">
    <property type="protein sequence ID" value="VDI17773.1"/>
    <property type="molecule type" value="Genomic_DNA"/>
</dbReference>
<gene>
    <name evidence="2" type="ORF">MGAL_10B081167</name>
</gene>
<protein>
    <submittedName>
        <fullName evidence="2">Uncharacterized protein</fullName>
    </submittedName>
</protein>
<feature type="compositionally biased region" description="Acidic residues" evidence="1">
    <location>
        <begin position="102"/>
        <end position="120"/>
    </location>
</feature>
<reference evidence="2" key="1">
    <citation type="submission" date="2018-11" db="EMBL/GenBank/DDBJ databases">
        <authorList>
            <person name="Alioto T."/>
            <person name="Alioto T."/>
        </authorList>
    </citation>
    <scope>NUCLEOTIDE SEQUENCE</scope>
</reference>
<dbReference type="AlphaFoldDB" id="A0A8B6DCM6"/>
<proteinExistence type="predicted"/>
<dbReference type="OrthoDB" id="6196540at2759"/>
<dbReference type="Proteomes" id="UP000596742">
    <property type="component" value="Unassembled WGS sequence"/>
</dbReference>
<comment type="caution">
    <text evidence="2">The sequence shown here is derived from an EMBL/GenBank/DDBJ whole genome shotgun (WGS) entry which is preliminary data.</text>
</comment>
<accession>A0A8B6DCM6</accession>
<feature type="region of interest" description="Disordered" evidence="1">
    <location>
        <begin position="75"/>
        <end position="132"/>
    </location>
</feature>
<organism evidence="2 3">
    <name type="scientific">Mytilus galloprovincialis</name>
    <name type="common">Mediterranean mussel</name>
    <dbReference type="NCBI Taxonomy" id="29158"/>
    <lineage>
        <taxon>Eukaryota</taxon>
        <taxon>Metazoa</taxon>
        <taxon>Spiralia</taxon>
        <taxon>Lophotrochozoa</taxon>
        <taxon>Mollusca</taxon>
        <taxon>Bivalvia</taxon>
        <taxon>Autobranchia</taxon>
        <taxon>Pteriomorphia</taxon>
        <taxon>Mytilida</taxon>
        <taxon>Mytiloidea</taxon>
        <taxon>Mytilidae</taxon>
        <taxon>Mytilinae</taxon>
        <taxon>Mytilus</taxon>
    </lineage>
</organism>
<sequence>MYPFAPSAGKSLAEKQKAEIDGLNIQVEDSEVIISKKKQVPQSLQTLKNQKKKTVKRTLALPDESVPVIRIDAKKARKRKSRGKKALLGKRNTQKRKRAETESDTESDTEVSSVNDDEVISDSSISDSNEDLEDLTCLSENNVAALPMLNDTSFSEMMSEVIESLHLHLEANRLSFIDLVNITMNSEIEADIHAPCTDEKTTSSKKRVTPLACQVIEVDTDSTKIVQVNVGDHVAIKHGQIIFPAMINRIDDHDDSVYWIQFFKEISKNKWSLEQKQFSAIHTDFF</sequence>